<comment type="cofactor">
    <cofactor evidence="7">
        <name>Zn(2+)</name>
        <dbReference type="ChEBI" id="CHEBI:29105"/>
    </cofactor>
    <text evidence="7">Binds 1 zinc ion per subunit.</text>
</comment>
<dbReference type="PANTHER" id="PTHR33202">
    <property type="entry name" value="ZINC UPTAKE REGULATION PROTEIN"/>
    <property type="match status" value="1"/>
</dbReference>
<feature type="binding site" evidence="7">
    <location>
        <position position="85"/>
    </location>
    <ligand>
        <name>Zn(2+)</name>
        <dbReference type="ChEBI" id="CHEBI:29105"/>
    </ligand>
</feature>
<protein>
    <submittedName>
        <fullName evidence="9">Transcriptional repressor</fullName>
    </submittedName>
</protein>
<dbReference type="Gene3D" id="1.10.10.10">
    <property type="entry name" value="Winged helix-like DNA-binding domain superfamily/Winged helix DNA-binding domain"/>
    <property type="match status" value="1"/>
</dbReference>
<proteinExistence type="inferred from homology"/>
<dbReference type="InterPro" id="IPR036388">
    <property type="entry name" value="WH-like_DNA-bd_sf"/>
</dbReference>
<keyword evidence="8" id="KW-0408">Iron</keyword>
<keyword evidence="3 7" id="KW-0862">Zinc</keyword>
<dbReference type="InterPro" id="IPR043135">
    <property type="entry name" value="Fur_C"/>
</dbReference>
<dbReference type="InterPro" id="IPR002481">
    <property type="entry name" value="FUR"/>
</dbReference>
<feature type="binding site" evidence="7">
    <location>
        <position position="122"/>
    </location>
    <ligand>
        <name>Zn(2+)</name>
        <dbReference type="ChEBI" id="CHEBI:29105"/>
    </ligand>
</feature>
<dbReference type="Proteomes" id="UP000261212">
    <property type="component" value="Unassembled WGS sequence"/>
</dbReference>
<dbReference type="GO" id="GO:0008270">
    <property type="term" value="F:zinc ion binding"/>
    <property type="evidence" value="ECO:0007669"/>
    <property type="project" value="TreeGrafter"/>
</dbReference>
<dbReference type="Pfam" id="PF01475">
    <property type="entry name" value="FUR"/>
    <property type="match status" value="1"/>
</dbReference>
<name>A0A3E3DZC3_9FIRM</name>
<dbReference type="AlphaFoldDB" id="A0A3E3DZC3"/>
<keyword evidence="7" id="KW-0479">Metal-binding</keyword>
<dbReference type="EMBL" id="QUSM01000003">
    <property type="protein sequence ID" value="RGD74637.1"/>
    <property type="molecule type" value="Genomic_DNA"/>
</dbReference>
<organism evidence="9 10">
    <name type="scientific">Anaerofustis stercorihominis</name>
    <dbReference type="NCBI Taxonomy" id="214853"/>
    <lineage>
        <taxon>Bacteria</taxon>
        <taxon>Bacillati</taxon>
        <taxon>Bacillota</taxon>
        <taxon>Clostridia</taxon>
        <taxon>Eubacteriales</taxon>
        <taxon>Eubacteriaceae</taxon>
        <taxon>Anaerofustis</taxon>
    </lineage>
</organism>
<comment type="caution">
    <text evidence="9">The sequence shown here is derived from an EMBL/GenBank/DDBJ whole genome shotgun (WGS) entry which is preliminary data.</text>
</comment>
<feature type="binding site" evidence="7">
    <location>
        <position position="125"/>
    </location>
    <ligand>
        <name>Zn(2+)</name>
        <dbReference type="ChEBI" id="CHEBI:29105"/>
    </ligand>
</feature>
<comment type="cofactor">
    <cofactor evidence="8">
        <name>Mn(2+)</name>
        <dbReference type="ChEBI" id="CHEBI:29035"/>
    </cofactor>
    <cofactor evidence="8">
        <name>Fe(2+)</name>
        <dbReference type="ChEBI" id="CHEBI:29033"/>
    </cofactor>
    <text evidence="8">Binds 1 Mn(2+) or Fe(2+) ion per subunit.</text>
</comment>
<keyword evidence="2" id="KW-0678">Repressor</keyword>
<dbReference type="InterPro" id="IPR036390">
    <property type="entry name" value="WH_DNA-bd_sf"/>
</dbReference>
<feature type="binding site" evidence="8">
    <location>
        <position position="114"/>
    </location>
    <ligand>
        <name>Fe cation</name>
        <dbReference type="ChEBI" id="CHEBI:24875"/>
    </ligand>
</feature>
<evidence type="ECO:0000256" key="1">
    <source>
        <dbReference type="ARBA" id="ARBA00007957"/>
    </source>
</evidence>
<keyword evidence="4" id="KW-0805">Transcription regulation</keyword>
<dbReference type="SUPFAM" id="SSF46785">
    <property type="entry name" value="Winged helix' DNA-binding domain"/>
    <property type="match status" value="1"/>
</dbReference>
<dbReference type="GO" id="GO:0000976">
    <property type="term" value="F:transcription cis-regulatory region binding"/>
    <property type="evidence" value="ECO:0007669"/>
    <property type="project" value="TreeGrafter"/>
</dbReference>
<dbReference type="RefSeq" id="WP_117532305.1">
    <property type="nucleotide sequence ID" value="NZ_CP176644.1"/>
</dbReference>
<reference evidence="9 10" key="1">
    <citation type="submission" date="2018-08" db="EMBL/GenBank/DDBJ databases">
        <title>A genome reference for cultivated species of the human gut microbiota.</title>
        <authorList>
            <person name="Zou Y."/>
            <person name="Xue W."/>
            <person name="Luo G."/>
        </authorList>
    </citation>
    <scope>NUCLEOTIDE SEQUENCE [LARGE SCALE GENOMIC DNA]</scope>
    <source>
        <strain evidence="9 10">AM25-6</strain>
    </source>
</reference>
<evidence type="ECO:0000256" key="3">
    <source>
        <dbReference type="ARBA" id="ARBA00022833"/>
    </source>
</evidence>
<dbReference type="PANTHER" id="PTHR33202:SF7">
    <property type="entry name" value="FERRIC UPTAKE REGULATION PROTEIN"/>
    <property type="match status" value="1"/>
</dbReference>
<comment type="similarity">
    <text evidence="1">Belongs to the Fur family.</text>
</comment>
<evidence type="ECO:0000313" key="9">
    <source>
        <dbReference type="EMBL" id="RGD74637.1"/>
    </source>
</evidence>
<gene>
    <name evidence="9" type="ORF">DW687_07730</name>
</gene>
<evidence type="ECO:0000256" key="5">
    <source>
        <dbReference type="ARBA" id="ARBA00023125"/>
    </source>
</evidence>
<evidence type="ECO:0000256" key="2">
    <source>
        <dbReference type="ARBA" id="ARBA00022491"/>
    </source>
</evidence>
<keyword evidence="6" id="KW-0804">Transcription</keyword>
<dbReference type="GO" id="GO:0003700">
    <property type="term" value="F:DNA-binding transcription factor activity"/>
    <property type="evidence" value="ECO:0007669"/>
    <property type="project" value="InterPro"/>
</dbReference>
<feature type="binding site" evidence="7">
    <location>
        <position position="82"/>
    </location>
    <ligand>
        <name>Zn(2+)</name>
        <dbReference type="ChEBI" id="CHEBI:29105"/>
    </ligand>
</feature>
<sequence length="132" mass="15451">MENTRNTVQKKIIFNTLKSMKEHPSAQEVYEKVHEKHSTISRATVFRVLNNLASLGHLNRLRMPDMPDLYDYKTTGHYHIKCRECNDIKNVEVEFIKDIDKEVENGSGYKILNHNLVFEGICPNCQKNMDKK</sequence>
<evidence type="ECO:0000256" key="8">
    <source>
        <dbReference type="PIRSR" id="PIRSR602481-2"/>
    </source>
</evidence>
<accession>A0A3E3DZC3</accession>
<evidence type="ECO:0000256" key="6">
    <source>
        <dbReference type="ARBA" id="ARBA00023163"/>
    </source>
</evidence>
<dbReference type="GO" id="GO:1900376">
    <property type="term" value="P:regulation of secondary metabolite biosynthetic process"/>
    <property type="evidence" value="ECO:0007669"/>
    <property type="project" value="TreeGrafter"/>
</dbReference>
<dbReference type="GO" id="GO:0045892">
    <property type="term" value="P:negative regulation of DNA-templated transcription"/>
    <property type="evidence" value="ECO:0007669"/>
    <property type="project" value="TreeGrafter"/>
</dbReference>
<evidence type="ECO:0000256" key="7">
    <source>
        <dbReference type="PIRSR" id="PIRSR602481-1"/>
    </source>
</evidence>
<evidence type="ECO:0000256" key="4">
    <source>
        <dbReference type="ARBA" id="ARBA00023015"/>
    </source>
</evidence>
<keyword evidence="5" id="KW-0238">DNA-binding</keyword>
<dbReference type="CDD" id="cd07153">
    <property type="entry name" value="Fur_like"/>
    <property type="match status" value="1"/>
</dbReference>
<evidence type="ECO:0000313" key="10">
    <source>
        <dbReference type="Proteomes" id="UP000261212"/>
    </source>
</evidence>
<dbReference type="Gene3D" id="3.30.1490.190">
    <property type="match status" value="1"/>
</dbReference>